<dbReference type="PANTHER" id="PTHR18919:SF151">
    <property type="entry name" value="BLR2427 PROTEIN"/>
    <property type="match status" value="1"/>
</dbReference>
<evidence type="ECO:0000313" key="8">
    <source>
        <dbReference type="EMBL" id="WEX89716.1"/>
    </source>
</evidence>
<evidence type="ECO:0000256" key="5">
    <source>
        <dbReference type="SAM" id="MobiDB-lite"/>
    </source>
</evidence>
<dbReference type="EMBL" id="CP120374">
    <property type="protein sequence ID" value="WEX89716.1"/>
    <property type="molecule type" value="Genomic_DNA"/>
</dbReference>
<feature type="domain" description="Thiolase C-terminal" evidence="7">
    <location>
        <begin position="330"/>
        <end position="467"/>
    </location>
</feature>
<dbReference type="Pfam" id="PF00108">
    <property type="entry name" value="Thiolase_N"/>
    <property type="match status" value="1"/>
</dbReference>
<dbReference type="InterPro" id="IPR020616">
    <property type="entry name" value="Thiolase_N"/>
</dbReference>
<organism evidence="8 9">
    <name type="scientific">Sinorhizobium garamanticum</name>
    <dbReference type="NCBI Taxonomy" id="680247"/>
    <lineage>
        <taxon>Bacteria</taxon>
        <taxon>Pseudomonadati</taxon>
        <taxon>Pseudomonadota</taxon>
        <taxon>Alphaproteobacteria</taxon>
        <taxon>Hyphomicrobiales</taxon>
        <taxon>Rhizobiaceae</taxon>
        <taxon>Sinorhizobium/Ensifer group</taxon>
        <taxon>Sinorhizobium</taxon>
    </lineage>
</organism>
<evidence type="ECO:0000313" key="9">
    <source>
        <dbReference type="Proteomes" id="UP001229355"/>
    </source>
</evidence>
<dbReference type="InterPro" id="IPR016039">
    <property type="entry name" value="Thiolase-like"/>
</dbReference>
<dbReference type="GO" id="GO:0003985">
    <property type="term" value="F:acetyl-CoA C-acetyltransferase activity"/>
    <property type="evidence" value="ECO:0007669"/>
    <property type="project" value="UniProtKB-EC"/>
</dbReference>
<feature type="region of interest" description="Disordered" evidence="5">
    <location>
        <begin position="1"/>
        <end position="38"/>
    </location>
</feature>
<evidence type="ECO:0000256" key="3">
    <source>
        <dbReference type="ARBA" id="ARBA00023315"/>
    </source>
</evidence>
<dbReference type="InterPro" id="IPR002155">
    <property type="entry name" value="Thiolase"/>
</dbReference>
<reference evidence="8 9" key="1">
    <citation type="submission" date="2023-03" db="EMBL/GenBank/DDBJ databases">
        <authorList>
            <person name="Kaur S."/>
            <person name="Espinosa-Saiz D."/>
            <person name="Velazquez E."/>
            <person name="Menendez E."/>
            <person name="diCenzo G.C."/>
        </authorList>
    </citation>
    <scope>NUCLEOTIDE SEQUENCE [LARGE SCALE GENOMIC DNA]</scope>
    <source>
        <strain evidence="8 9">LMG 24692</strain>
    </source>
</reference>
<dbReference type="NCBIfam" id="NF006030">
    <property type="entry name" value="PRK08170.1"/>
    <property type="match status" value="1"/>
</dbReference>
<evidence type="ECO:0000259" key="6">
    <source>
        <dbReference type="Pfam" id="PF00108"/>
    </source>
</evidence>
<sequence length="469" mass="49937">MALPPNSAAATKAENPRRTAKAGAAGGPIAGGSLSPNRTVASSGRPVYLVDGARTPFLRARNKPGPFTPVDLAIQCGRPLLMRQPFSRDEFDTVILGCVNVIADEMNPARVASLRLGMGAAMTAFTVQINCGSGMQSIDIAFRAIEAGRADLILAGGTEALSHAPLVLRQQAVEWFGGFATTKTPWEKATALAGLRPEMAKPVVGLERGLTDPITDLNMGQTAEVIGHLFGITREAADAYALESHQRLARAQNEGFLAGEVIPAVSRHGMLYDHDDGLRPDTSMDKLAKLEAVFEKPYGNVTAGNSSQITDGACWVVLASEEAMNRHKLAPLARIVDSEWSALDPSIMGLAPTLCSTELMRRRRLSREDIDLWELNEAFAAQVLACLAAWEDEEYCRDVLGLDGVFGPIERDRLNVDGGAISLGHPVGTSGNRLVLHLVNAMRRLGLKRGIATECIGGGQGGAMLLEAA</sequence>
<dbReference type="EC" id="2.3.1.9" evidence="8"/>
<keyword evidence="2 4" id="KW-0808">Transferase</keyword>
<feature type="domain" description="Thiolase N-terminal" evidence="6">
    <location>
        <begin position="47"/>
        <end position="322"/>
    </location>
</feature>
<evidence type="ECO:0000256" key="4">
    <source>
        <dbReference type="RuleBase" id="RU003557"/>
    </source>
</evidence>
<keyword evidence="9" id="KW-1185">Reference proteome</keyword>
<dbReference type="Gene3D" id="3.40.47.10">
    <property type="match status" value="1"/>
</dbReference>
<accession>A0ABY8DFP0</accession>
<dbReference type="Proteomes" id="UP001229355">
    <property type="component" value="Chromosome 2"/>
</dbReference>
<gene>
    <name evidence="8" type="ORF">PZN02_005028</name>
</gene>
<evidence type="ECO:0000256" key="1">
    <source>
        <dbReference type="ARBA" id="ARBA00010982"/>
    </source>
</evidence>
<name>A0ABY8DFP0_9HYPH</name>
<comment type="similarity">
    <text evidence="1 4">Belongs to the thiolase-like superfamily. Thiolase family.</text>
</comment>
<dbReference type="PANTHER" id="PTHR18919">
    <property type="entry name" value="ACETYL-COA C-ACYLTRANSFERASE"/>
    <property type="match status" value="1"/>
</dbReference>
<dbReference type="RefSeq" id="WP_280661687.1">
    <property type="nucleotide sequence ID" value="NZ_CP120374.1"/>
</dbReference>
<keyword evidence="3 4" id="KW-0012">Acyltransferase</keyword>
<dbReference type="InterPro" id="IPR020613">
    <property type="entry name" value="Thiolase_CS"/>
</dbReference>
<protein>
    <submittedName>
        <fullName evidence="8">Acetyl-CoA C-acetyltransferase</fullName>
        <ecNumber evidence="8">2.3.1.9</ecNumber>
    </submittedName>
</protein>
<evidence type="ECO:0000256" key="2">
    <source>
        <dbReference type="ARBA" id="ARBA00022679"/>
    </source>
</evidence>
<dbReference type="NCBIfam" id="TIGR01930">
    <property type="entry name" value="AcCoA-C-Actrans"/>
    <property type="match status" value="1"/>
</dbReference>
<dbReference type="Pfam" id="PF02803">
    <property type="entry name" value="Thiolase_C"/>
    <property type="match status" value="1"/>
</dbReference>
<dbReference type="InterPro" id="IPR020617">
    <property type="entry name" value="Thiolase_C"/>
</dbReference>
<dbReference type="CDD" id="cd00751">
    <property type="entry name" value="thiolase"/>
    <property type="match status" value="1"/>
</dbReference>
<proteinExistence type="inferred from homology"/>
<evidence type="ECO:0000259" key="7">
    <source>
        <dbReference type="Pfam" id="PF02803"/>
    </source>
</evidence>
<dbReference type="SUPFAM" id="SSF53901">
    <property type="entry name" value="Thiolase-like"/>
    <property type="match status" value="2"/>
</dbReference>
<dbReference type="PROSITE" id="PS00737">
    <property type="entry name" value="THIOLASE_2"/>
    <property type="match status" value="1"/>
</dbReference>